<dbReference type="Pfam" id="PF13927">
    <property type="entry name" value="Ig_3"/>
    <property type="match status" value="1"/>
</dbReference>
<evidence type="ECO:0000313" key="5">
    <source>
        <dbReference type="EMBL" id="CAH3179887.1"/>
    </source>
</evidence>
<evidence type="ECO:0000256" key="1">
    <source>
        <dbReference type="ARBA" id="ARBA00022737"/>
    </source>
</evidence>
<dbReference type="Proteomes" id="UP001159427">
    <property type="component" value="Unassembled WGS sequence"/>
</dbReference>
<proteinExistence type="predicted"/>
<keyword evidence="1" id="KW-0677">Repeat</keyword>
<feature type="domain" description="Ig-like" evidence="4">
    <location>
        <begin position="122"/>
        <end position="208"/>
    </location>
</feature>
<dbReference type="InterPro" id="IPR003598">
    <property type="entry name" value="Ig_sub2"/>
</dbReference>
<dbReference type="InterPro" id="IPR013783">
    <property type="entry name" value="Ig-like_fold"/>
</dbReference>
<feature type="region of interest" description="Disordered" evidence="3">
    <location>
        <begin position="1"/>
        <end position="85"/>
    </location>
</feature>
<keyword evidence="6" id="KW-1185">Reference proteome</keyword>
<dbReference type="Gene3D" id="2.60.40.10">
    <property type="entry name" value="Immunoglobulins"/>
    <property type="match status" value="1"/>
</dbReference>
<keyword evidence="2" id="KW-1015">Disulfide bond</keyword>
<dbReference type="InterPro" id="IPR006571">
    <property type="entry name" value="TLDc_dom"/>
</dbReference>
<accession>A0ABN8RR79</accession>
<organism evidence="5 6">
    <name type="scientific">Porites evermanni</name>
    <dbReference type="NCBI Taxonomy" id="104178"/>
    <lineage>
        <taxon>Eukaryota</taxon>
        <taxon>Metazoa</taxon>
        <taxon>Cnidaria</taxon>
        <taxon>Anthozoa</taxon>
        <taxon>Hexacorallia</taxon>
        <taxon>Scleractinia</taxon>
        <taxon>Fungiina</taxon>
        <taxon>Poritidae</taxon>
        <taxon>Porites</taxon>
    </lineage>
</organism>
<evidence type="ECO:0000256" key="3">
    <source>
        <dbReference type="SAM" id="MobiDB-lite"/>
    </source>
</evidence>
<dbReference type="InterPro" id="IPR003599">
    <property type="entry name" value="Ig_sub"/>
</dbReference>
<dbReference type="Pfam" id="PF07534">
    <property type="entry name" value="TLD"/>
    <property type="match status" value="1"/>
</dbReference>
<protein>
    <recommendedName>
        <fullName evidence="4">Ig-like domain-containing protein</fullName>
    </recommendedName>
</protein>
<evidence type="ECO:0000256" key="2">
    <source>
        <dbReference type="ARBA" id="ARBA00023157"/>
    </source>
</evidence>
<feature type="compositionally biased region" description="Basic and acidic residues" evidence="3">
    <location>
        <begin position="34"/>
        <end position="47"/>
    </location>
</feature>
<dbReference type="SMART" id="SM00409">
    <property type="entry name" value="IG"/>
    <property type="match status" value="1"/>
</dbReference>
<dbReference type="PANTHER" id="PTHR44170:SF6">
    <property type="entry name" value="CONTACTIN"/>
    <property type="match status" value="1"/>
</dbReference>
<dbReference type="PANTHER" id="PTHR44170">
    <property type="entry name" value="PROTEIN SIDEKICK"/>
    <property type="match status" value="1"/>
</dbReference>
<gene>
    <name evidence="5" type="ORF">PEVE_00012632</name>
</gene>
<dbReference type="InterPro" id="IPR007110">
    <property type="entry name" value="Ig-like_dom"/>
</dbReference>
<sequence>MGPPGKSGETGMTGPTGPRGEKGEPGSKGMLGTRGEKGNTKGDKGDPGPKGMPGSRGEKGNSGNPGPKGMPGRHGSPGKSASAPQVMLSSAELTGDEGGNTAFYCTGTRTVRHHFFLISGLPVFIKFPPSLAAPVQHTTFQVTCQAEGFPRPTVNWNRVGMPLPAGRVEVNQGTLTIKNLSPADSGLYECIATNIMGTKKTRTNVAVQRQRQRHSGLYIHYLHRHITRSINFLYAILVKVQSSCKPGNEEGTKRIVSSQSLKAKSVLALSRSFMALISEKLQRLQNRAASILMSAATYDSNLEDVFRALGCHELCHQRLEKKSIMMFKTLQGMTPEYLRSRFVYRGSASSYCLRNTEKKTSLEDSVIVGNKKNYLTSLGNWLAPVAKGINSLWKRCWRASVDGWAGRTFHSRCDGKGPTVTIIRVGRYIFGGYTSSTANMDSRSLFSTYWCNSPKSTRGEVIILSRAFIDSISVPTVCTFKAMKPVTSTACTLIRKTVLNETSNVKLRGKTV</sequence>
<evidence type="ECO:0000259" key="4">
    <source>
        <dbReference type="PROSITE" id="PS50835"/>
    </source>
</evidence>
<dbReference type="InterPro" id="IPR036179">
    <property type="entry name" value="Ig-like_dom_sf"/>
</dbReference>
<evidence type="ECO:0000313" key="6">
    <source>
        <dbReference type="Proteomes" id="UP001159427"/>
    </source>
</evidence>
<dbReference type="SMART" id="SM00408">
    <property type="entry name" value="IGc2"/>
    <property type="match status" value="1"/>
</dbReference>
<reference evidence="5 6" key="1">
    <citation type="submission" date="2022-05" db="EMBL/GenBank/DDBJ databases">
        <authorList>
            <consortium name="Genoscope - CEA"/>
            <person name="William W."/>
        </authorList>
    </citation>
    <scope>NUCLEOTIDE SEQUENCE [LARGE SCALE GENOMIC DNA]</scope>
</reference>
<dbReference type="EMBL" id="CALNXI010001930">
    <property type="protein sequence ID" value="CAH3179887.1"/>
    <property type="molecule type" value="Genomic_DNA"/>
</dbReference>
<dbReference type="SUPFAM" id="SSF48726">
    <property type="entry name" value="Immunoglobulin"/>
    <property type="match status" value="1"/>
</dbReference>
<comment type="caution">
    <text evidence="5">The sequence shown here is derived from an EMBL/GenBank/DDBJ whole genome shotgun (WGS) entry which is preliminary data.</text>
</comment>
<name>A0ABN8RR79_9CNID</name>
<dbReference type="PROSITE" id="PS50835">
    <property type="entry name" value="IG_LIKE"/>
    <property type="match status" value="1"/>
</dbReference>